<accession>A0A1H0WL69</accession>
<name>A0A1H0WL69_9BACI</name>
<gene>
    <name evidence="1" type="ORF">SAMN05216565_11229</name>
</gene>
<evidence type="ECO:0000313" key="2">
    <source>
        <dbReference type="Proteomes" id="UP000199159"/>
    </source>
</evidence>
<sequence>MAKNNKMAQSMIIGALVGGAISLLDRDTREQFVCSTKRVSEKTVDLIKNPQHAVSTVRDNINQVKTTVEQVSNDLRFLSGKVNELNETTPEMLNMLKDTQDAFRNLKPNLSKETQE</sequence>
<reference evidence="2" key="1">
    <citation type="submission" date="2016-10" db="EMBL/GenBank/DDBJ databases">
        <authorList>
            <person name="Varghese N."/>
            <person name="Submissions S."/>
        </authorList>
    </citation>
    <scope>NUCLEOTIDE SEQUENCE [LARGE SCALE GENOMIC DNA]</scope>
    <source>
        <strain evidence="2">IBRC-M10078</strain>
    </source>
</reference>
<evidence type="ECO:0008006" key="3">
    <source>
        <dbReference type="Google" id="ProtNLM"/>
    </source>
</evidence>
<dbReference type="EMBL" id="FNJU01000012">
    <property type="protein sequence ID" value="SDP91417.1"/>
    <property type="molecule type" value="Genomic_DNA"/>
</dbReference>
<dbReference type="Proteomes" id="UP000199159">
    <property type="component" value="Unassembled WGS sequence"/>
</dbReference>
<protein>
    <recommendedName>
        <fullName evidence="3">YtxH domain-containing protein</fullName>
    </recommendedName>
</protein>
<keyword evidence="2" id="KW-1185">Reference proteome</keyword>
<dbReference type="AlphaFoldDB" id="A0A1H0WL69"/>
<dbReference type="STRING" id="930152.SAMN05216565_11229"/>
<dbReference type="RefSeq" id="WP_090857952.1">
    <property type="nucleotide sequence ID" value="NZ_FNJU01000012.1"/>
</dbReference>
<evidence type="ECO:0000313" key="1">
    <source>
        <dbReference type="EMBL" id="SDP91417.1"/>
    </source>
</evidence>
<dbReference type="OrthoDB" id="2353585at2"/>
<organism evidence="1 2">
    <name type="scientific">Litchfieldia salsa</name>
    <dbReference type="NCBI Taxonomy" id="930152"/>
    <lineage>
        <taxon>Bacteria</taxon>
        <taxon>Bacillati</taxon>
        <taxon>Bacillota</taxon>
        <taxon>Bacilli</taxon>
        <taxon>Bacillales</taxon>
        <taxon>Bacillaceae</taxon>
        <taxon>Litchfieldia</taxon>
    </lineage>
</organism>
<proteinExistence type="predicted"/>